<sequence length="151" mass="16700">MNKHGTVMTTQLSELIKRADKAAIVRFSTDENTDRTNSCSLETYDGPGDPANVVPCRYTILAAGPIWSGGKQNEALRLYRCYQDVLAMAKQNEIRTIGLPSKISGFPDKMAALVAQGAVEDFLMQHPGSFEKIIWIFPDTAAKQTFDILMN</sequence>
<dbReference type="AlphaFoldDB" id="A0A7W8CVH0"/>
<accession>A0A7W8CVH0</accession>
<dbReference type="Proteomes" id="UP000539953">
    <property type="component" value="Unassembled WGS sequence"/>
</dbReference>
<name>A0A7W8CVH0_9FIRM</name>
<dbReference type="InterPro" id="IPR002589">
    <property type="entry name" value="Macro_dom"/>
</dbReference>
<dbReference type="Gene3D" id="3.40.220.10">
    <property type="entry name" value="Leucine Aminopeptidase, subunit E, domain 1"/>
    <property type="match status" value="1"/>
</dbReference>
<dbReference type="InterPro" id="IPR043472">
    <property type="entry name" value="Macro_dom-like"/>
</dbReference>
<reference evidence="2 3" key="1">
    <citation type="submission" date="2020-08" db="EMBL/GenBank/DDBJ databases">
        <title>Genomic Encyclopedia of Type Strains, Phase IV (KMG-IV): sequencing the most valuable type-strain genomes for metagenomic binning, comparative biology and taxonomic classification.</title>
        <authorList>
            <person name="Goeker M."/>
        </authorList>
    </citation>
    <scope>NUCLEOTIDE SEQUENCE [LARGE SCALE GENOMIC DNA]</scope>
    <source>
        <strain evidence="2 3">DSM 25799</strain>
    </source>
</reference>
<evidence type="ECO:0000313" key="2">
    <source>
        <dbReference type="EMBL" id="MBB5182056.1"/>
    </source>
</evidence>
<evidence type="ECO:0000259" key="1">
    <source>
        <dbReference type="PROSITE" id="PS51154"/>
    </source>
</evidence>
<comment type="caution">
    <text evidence="2">The sequence shown here is derived from an EMBL/GenBank/DDBJ whole genome shotgun (WGS) entry which is preliminary data.</text>
</comment>
<keyword evidence="3" id="KW-1185">Reference proteome</keyword>
<proteinExistence type="predicted"/>
<dbReference type="PROSITE" id="PS51154">
    <property type="entry name" value="MACRO"/>
    <property type="match status" value="1"/>
</dbReference>
<organism evidence="2 3">
    <name type="scientific">Catenisphaera adipataccumulans</name>
    <dbReference type="NCBI Taxonomy" id="700500"/>
    <lineage>
        <taxon>Bacteria</taxon>
        <taxon>Bacillati</taxon>
        <taxon>Bacillota</taxon>
        <taxon>Erysipelotrichia</taxon>
        <taxon>Erysipelotrichales</taxon>
        <taxon>Erysipelotrichaceae</taxon>
        <taxon>Catenisphaera</taxon>
    </lineage>
</organism>
<dbReference type="SUPFAM" id="SSF52949">
    <property type="entry name" value="Macro domain-like"/>
    <property type="match status" value="1"/>
</dbReference>
<protein>
    <submittedName>
        <fullName evidence="2">O-acetyl-ADP-ribose deacetylase (Regulator of RNase III)</fullName>
    </submittedName>
</protein>
<dbReference type="EMBL" id="JACHHK010000001">
    <property type="protein sequence ID" value="MBB5182056.1"/>
    <property type="molecule type" value="Genomic_DNA"/>
</dbReference>
<gene>
    <name evidence="2" type="ORF">HNQ47_000059</name>
</gene>
<dbReference type="Pfam" id="PF01661">
    <property type="entry name" value="Macro"/>
    <property type="match status" value="1"/>
</dbReference>
<dbReference type="RefSeq" id="WP_183326452.1">
    <property type="nucleotide sequence ID" value="NZ_JACHHK010000001.1"/>
</dbReference>
<evidence type="ECO:0000313" key="3">
    <source>
        <dbReference type="Proteomes" id="UP000539953"/>
    </source>
</evidence>
<feature type="domain" description="Macro" evidence="1">
    <location>
        <begin position="1"/>
        <end position="151"/>
    </location>
</feature>